<gene>
    <name evidence="2" type="ORF">G5C66_07750</name>
</gene>
<keyword evidence="3" id="KW-1185">Reference proteome</keyword>
<feature type="region of interest" description="Disordered" evidence="1">
    <location>
        <begin position="16"/>
        <end position="53"/>
    </location>
</feature>
<dbReference type="EMBL" id="JAALAA010000005">
    <property type="protein sequence ID" value="NGN92632.1"/>
    <property type="molecule type" value="Genomic_DNA"/>
</dbReference>
<dbReference type="Proteomes" id="UP000483261">
    <property type="component" value="Unassembled WGS sequence"/>
</dbReference>
<evidence type="ECO:0000256" key="1">
    <source>
        <dbReference type="SAM" id="MobiDB-lite"/>
    </source>
</evidence>
<proteinExistence type="predicted"/>
<evidence type="ECO:0000313" key="3">
    <source>
        <dbReference type="Proteomes" id="UP000483261"/>
    </source>
</evidence>
<dbReference type="RefSeq" id="WP_165110383.1">
    <property type="nucleotide sequence ID" value="NZ_JAALAA010000005.1"/>
</dbReference>
<reference evidence="2 3" key="1">
    <citation type="submission" date="2020-02" db="EMBL/GenBank/DDBJ databases">
        <title>Whole-genome analyses of novel actinobacteria.</title>
        <authorList>
            <person name="Sahin N."/>
        </authorList>
    </citation>
    <scope>NUCLEOTIDE SEQUENCE [LARGE SCALE GENOMIC DNA]</scope>
    <source>
        <strain evidence="2 3">KC13</strain>
    </source>
</reference>
<accession>A0A6M1QZ13</accession>
<organism evidence="2 3">
    <name type="scientific">Nocardioides turkmenicus</name>
    <dbReference type="NCBI Taxonomy" id="2711220"/>
    <lineage>
        <taxon>Bacteria</taxon>
        <taxon>Bacillati</taxon>
        <taxon>Actinomycetota</taxon>
        <taxon>Actinomycetes</taxon>
        <taxon>Propionibacteriales</taxon>
        <taxon>Nocardioidaceae</taxon>
        <taxon>Nocardioides</taxon>
    </lineage>
</organism>
<protein>
    <submittedName>
        <fullName evidence="2">Uncharacterized protein</fullName>
    </submittedName>
</protein>
<sequence>MTNDVRAAGIAAIESLFGETVDPSRSDDTKSPAQENADFGGLFGESGPEPEPVDRVADARAAIEKAEQTGDRTDMEVAKALVAVAVRDGYTGPKPSPTQGMVPDYDLGKQTLGDAVEDMVMRAYGTGDPWF</sequence>
<evidence type="ECO:0000313" key="2">
    <source>
        <dbReference type="EMBL" id="NGN92632.1"/>
    </source>
</evidence>
<name>A0A6M1QZ13_9ACTN</name>
<dbReference type="AlphaFoldDB" id="A0A6M1QZ13"/>
<comment type="caution">
    <text evidence="2">The sequence shown here is derived from an EMBL/GenBank/DDBJ whole genome shotgun (WGS) entry which is preliminary data.</text>
</comment>